<dbReference type="Proteomes" id="UP001237642">
    <property type="component" value="Unassembled WGS sequence"/>
</dbReference>
<keyword evidence="2" id="KW-0812">Transmembrane</keyword>
<evidence type="ECO:0000313" key="5">
    <source>
        <dbReference type="Proteomes" id="UP001237642"/>
    </source>
</evidence>
<keyword evidence="1" id="KW-0677">Repeat</keyword>
<dbReference type="Gene3D" id="3.30.60.20">
    <property type="match status" value="1"/>
</dbReference>
<organism evidence="4 5">
    <name type="scientific">Heracleum sosnowskyi</name>
    <dbReference type="NCBI Taxonomy" id="360622"/>
    <lineage>
        <taxon>Eukaryota</taxon>
        <taxon>Viridiplantae</taxon>
        <taxon>Streptophyta</taxon>
        <taxon>Embryophyta</taxon>
        <taxon>Tracheophyta</taxon>
        <taxon>Spermatophyta</taxon>
        <taxon>Magnoliopsida</taxon>
        <taxon>eudicotyledons</taxon>
        <taxon>Gunneridae</taxon>
        <taxon>Pentapetalae</taxon>
        <taxon>asterids</taxon>
        <taxon>campanulids</taxon>
        <taxon>Apiales</taxon>
        <taxon>Apiaceae</taxon>
        <taxon>Apioideae</taxon>
        <taxon>apioid superclade</taxon>
        <taxon>Tordylieae</taxon>
        <taxon>Tordyliinae</taxon>
        <taxon>Heracleum</taxon>
    </lineage>
</organism>
<dbReference type="PANTHER" id="PTHR47841:SF7">
    <property type="entry name" value="CYSTEINE_HISTIDINE-RICH C1 DOMAIN PROTEIN"/>
    <property type="match status" value="1"/>
</dbReference>
<protein>
    <submittedName>
        <fullName evidence="4">Phorbol-ester/DAG-type domain-containing protein</fullName>
    </submittedName>
</protein>
<feature type="domain" description="DC1" evidence="3">
    <location>
        <begin position="12"/>
        <end position="56"/>
    </location>
</feature>
<dbReference type="InterPro" id="IPR004146">
    <property type="entry name" value="DC1"/>
</dbReference>
<feature type="domain" description="DC1" evidence="3">
    <location>
        <begin position="67"/>
        <end position="115"/>
    </location>
</feature>
<reference evidence="4" key="2">
    <citation type="submission" date="2023-05" db="EMBL/GenBank/DDBJ databases">
        <authorList>
            <person name="Schelkunov M.I."/>
        </authorList>
    </citation>
    <scope>NUCLEOTIDE SEQUENCE</scope>
    <source>
        <strain evidence="4">Hsosn_3</strain>
        <tissue evidence="4">Leaf</tissue>
    </source>
</reference>
<name>A0AAD8M9B7_9APIA</name>
<evidence type="ECO:0000313" key="4">
    <source>
        <dbReference type="EMBL" id="KAK1365446.1"/>
    </source>
</evidence>
<dbReference type="EMBL" id="JAUIZM010000009">
    <property type="protein sequence ID" value="KAK1365446.1"/>
    <property type="molecule type" value="Genomic_DNA"/>
</dbReference>
<sequence>MSNSMTVVTEHFTHPGHKLVQLESNKEYLCGCCKTLGSGRTFQCSSCDDFNMHEFCGKCPEQLSTFMHPLHCLSLVVRKAQGTRTNHRTCDVCQDDLEGFFYRCKDCDFDLHPVCTQLPQNLRHALHVEHPLVLQKSTLDAPCCVCKDVCKSWRYRCGECGGFDIHLDCVLVVVSSTTTRNIQFAPPYTLQTPPEPPLHCGWVPPGYSSPYPPQPPLHGGWMPPGYSSPYSPQPPLHGGWVPPGYYTPCHNMHNSGFVNNQAYTYNPLYHHRPGYAQANYIYNPAFSMFNSTYYNPCGCGNCKPQAYNNPCANYINENQDHHVGSSDEMQNCANHDHHQGVGSNVKVSRCRRMFKLVGQLTIGVLSSVIFGVTFPDLR</sequence>
<dbReference type="InterPro" id="IPR046349">
    <property type="entry name" value="C1-like_sf"/>
</dbReference>
<feature type="transmembrane region" description="Helical" evidence="2">
    <location>
        <begin position="356"/>
        <end position="374"/>
    </location>
</feature>
<gene>
    <name evidence="4" type="ORF">POM88_041007</name>
</gene>
<dbReference type="PANTHER" id="PTHR47841">
    <property type="entry name" value="DIACYLGLYCEROL KINASE THETA-LIKE-RELATED"/>
    <property type="match status" value="1"/>
</dbReference>
<dbReference type="AlphaFoldDB" id="A0AAD8M9B7"/>
<reference evidence="4" key="1">
    <citation type="submission" date="2023-02" db="EMBL/GenBank/DDBJ databases">
        <title>Genome of toxic invasive species Heracleum sosnowskyi carries increased number of genes despite the absence of recent whole-genome duplications.</title>
        <authorList>
            <person name="Schelkunov M."/>
            <person name="Shtratnikova V."/>
            <person name="Makarenko M."/>
            <person name="Klepikova A."/>
            <person name="Omelchenko D."/>
            <person name="Novikova G."/>
            <person name="Obukhova E."/>
            <person name="Bogdanov V."/>
            <person name="Penin A."/>
            <person name="Logacheva M."/>
        </authorList>
    </citation>
    <scope>NUCLEOTIDE SEQUENCE</scope>
    <source>
        <strain evidence="4">Hsosn_3</strain>
        <tissue evidence="4">Leaf</tissue>
    </source>
</reference>
<proteinExistence type="predicted"/>
<keyword evidence="2" id="KW-1133">Transmembrane helix</keyword>
<evidence type="ECO:0000259" key="3">
    <source>
        <dbReference type="Pfam" id="PF03107"/>
    </source>
</evidence>
<evidence type="ECO:0000256" key="1">
    <source>
        <dbReference type="ARBA" id="ARBA00022737"/>
    </source>
</evidence>
<keyword evidence="2" id="KW-0472">Membrane</keyword>
<keyword evidence="5" id="KW-1185">Reference proteome</keyword>
<comment type="caution">
    <text evidence="4">The sequence shown here is derived from an EMBL/GenBank/DDBJ whole genome shotgun (WGS) entry which is preliminary data.</text>
</comment>
<evidence type="ECO:0000256" key="2">
    <source>
        <dbReference type="SAM" id="Phobius"/>
    </source>
</evidence>
<dbReference type="SUPFAM" id="SSF57889">
    <property type="entry name" value="Cysteine-rich domain"/>
    <property type="match status" value="1"/>
</dbReference>
<accession>A0AAD8M9B7</accession>
<dbReference type="Pfam" id="PF03107">
    <property type="entry name" value="C1_2"/>
    <property type="match status" value="2"/>
</dbReference>